<gene>
    <name evidence="4" type="primary">arsN2</name>
    <name evidence="4" type="ORF">SMD31_05120</name>
</gene>
<proteinExistence type="predicted"/>
<evidence type="ECO:0000259" key="3">
    <source>
        <dbReference type="PROSITE" id="PS51186"/>
    </source>
</evidence>
<evidence type="ECO:0000256" key="2">
    <source>
        <dbReference type="ARBA" id="ARBA00023315"/>
    </source>
</evidence>
<reference evidence="4 5" key="1">
    <citation type="journal article" date="2013" name="Antonie Van Leeuwenhoek">
        <title>Dongia rigui sp. nov., isolated from freshwater of a large wetland in Korea.</title>
        <authorList>
            <person name="Baik K.S."/>
            <person name="Hwang Y.M."/>
            <person name="Choi J.S."/>
            <person name="Kwon J."/>
            <person name="Seong C.N."/>
        </authorList>
    </citation>
    <scope>NUCLEOTIDE SEQUENCE [LARGE SCALE GENOMIC DNA]</scope>
    <source>
        <strain evidence="4 5">04SU4-P</strain>
    </source>
</reference>
<organism evidence="4 5">
    <name type="scientific">Dongia rigui</name>
    <dbReference type="NCBI Taxonomy" id="940149"/>
    <lineage>
        <taxon>Bacteria</taxon>
        <taxon>Pseudomonadati</taxon>
        <taxon>Pseudomonadota</taxon>
        <taxon>Alphaproteobacteria</taxon>
        <taxon>Rhodospirillales</taxon>
        <taxon>Dongiaceae</taxon>
        <taxon>Dongia</taxon>
    </lineage>
</organism>
<evidence type="ECO:0000313" key="5">
    <source>
        <dbReference type="Proteomes" id="UP001271769"/>
    </source>
</evidence>
<evidence type="ECO:0000256" key="1">
    <source>
        <dbReference type="ARBA" id="ARBA00022679"/>
    </source>
</evidence>
<dbReference type="EMBL" id="JAXCLX010000001">
    <property type="protein sequence ID" value="MDY0871287.1"/>
    <property type="molecule type" value="Genomic_DNA"/>
</dbReference>
<evidence type="ECO:0000313" key="4">
    <source>
        <dbReference type="EMBL" id="MDY0871287.1"/>
    </source>
</evidence>
<dbReference type="Proteomes" id="UP001271769">
    <property type="component" value="Unassembled WGS sequence"/>
</dbReference>
<keyword evidence="2" id="KW-0012">Acyltransferase</keyword>
<dbReference type="PROSITE" id="PS51186">
    <property type="entry name" value="GNAT"/>
    <property type="match status" value="1"/>
</dbReference>
<dbReference type="CDD" id="cd04301">
    <property type="entry name" value="NAT_SF"/>
    <property type="match status" value="1"/>
</dbReference>
<dbReference type="NCBIfam" id="NF040501">
    <property type="entry name" value="resist_ArsN2"/>
    <property type="match status" value="1"/>
</dbReference>
<sequence length="142" mass="14948">MLSLAPLHELQELATALRQADLPTGDLDAAGRRFFRAAEAGGGVIGYGGFEGSGNDQLLRSVVIAPASRGRGHGRALVDALLAQARNDGAARVWLMTTDAMDFFRHLGFADAAREAAPSVVTQSLQFTTLCPASAKLLVKDI</sequence>
<dbReference type="SUPFAM" id="SSF55729">
    <property type="entry name" value="Acyl-CoA N-acyltransferases (Nat)"/>
    <property type="match status" value="1"/>
</dbReference>
<dbReference type="Gene3D" id="3.40.630.30">
    <property type="match status" value="1"/>
</dbReference>
<comment type="caution">
    <text evidence="4">The sequence shown here is derived from an EMBL/GenBank/DDBJ whole genome shotgun (WGS) entry which is preliminary data.</text>
</comment>
<dbReference type="InterPro" id="IPR000182">
    <property type="entry name" value="GNAT_dom"/>
</dbReference>
<dbReference type="Pfam" id="PF13508">
    <property type="entry name" value="Acetyltransf_7"/>
    <property type="match status" value="1"/>
</dbReference>
<dbReference type="PANTHER" id="PTHR43877">
    <property type="entry name" value="AMINOALKYLPHOSPHONATE N-ACETYLTRANSFERASE-RELATED-RELATED"/>
    <property type="match status" value="1"/>
</dbReference>
<protein>
    <submittedName>
        <fullName evidence="4">Arsenic resistance N-acetyltransferase ArsN2</fullName>
    </submittedName>
</protein>
<name>A0ABU5DVH6_9PROT</name>
<dbReference type="InterPro" id="IPR050832">
    <property type="entry name" value="Bact_Acetyltransf"/>
</dbReference>
<keyword evidence="5" id="KW-1185">Reference proteome</keyword>
<accession>A0ABU5DVH6</accession>
<dbReference type="InterPro" id="IPR016181">
    <property type="entry name" value="Acyl_CoA_acyltransferase"/>
</dbReference>
<keyword evidence="1" id="KW-0808">Transferase</keyword>
<dbReference type="RefSeq" id="WP_320499710.1">
    <property type="nucleotide sequence ID" value="NZ_JAXCLX010000001.1"/>
</dbReference>
<feature type="domain" description="N-acetyltransferase" evidence="3">
    <location>
        <begin position="1"/>
        <end position="142"/>
    </location>
</feature>